<dbReference type="PANTHER" id="PTHR21301:SF10">
    <property type="entry name" value="REVERSE TRANSCRIPTASE DOMAIN-CONTAINING PROTEIN"/>
    <property type="match status" value="1"/>
</dbReference>
<proteinExistence type="predicted"/>
<name>A0A5S6Q2H8_TRIMR</name>
<evidence type="ECO:0000259" key="1">
    <source>
        <dbReference type="PROSITE" id="PS50878"/>
    </source>
</evidence>
<sequence>MCLDEDLLMDLERQVILSAVYRTRAEGERLERKLNRLICSQSWEFFRKERLSNRTDSYTPDLQRVVVNLSSKTLSLEEEKVLAKGLNFVPTPTRIEYLDLISKLENGINKDDRLTGDTFRSLLASYITRHKYRPIMNLTREENRIIKVLREKEDILITRADKGNVAVILDKETYNNKVKELLNTGTYKPLKKDPSDNVRKHLNAMLSRIYEETKEERLSWIIRKLKYTTNFSCPELFCLPKIHKEGVPLRPVVACNQSVVRELCSFLAEMLKPITGLRSSHTNNSFTFVQEVRRVELQEDDILVSYDVKDLFTSVPLTYTYDIILDSLSKDESLQQRTKLNPHHLTKLVRFCMEEGNYFQWNGSYFSQKKGAPMGSPLSPIVAEIFMEHLEEKAFPVNISEHYLRMFKRYVDDIFVIIKKGKETALLEHLNSLFPGNIVFTMEKEQNRRLAFLDALVIRQNGHLRTTVFRKPTNSDRYLNFFSNHPINVKRGIITGMVDRAINLCDDETLKEEINHIKKTLLQNDYPKRFIDDTIKERIRKRKNNDIRRNKGRETKKKTICIPYYPGIGEQIRKIAKNFGYTIAFKSLKDLRSILRSDKVKIPTDKKPGVVYAINCGCGAKYFGETGHTGLHRLKEHQMALTRYRNAEKRLRGETVISRGRPQERDPATIMKEAVNTSAWVEHSVDCPLAENQFNFSILNREDNYRIRKIKEAFFIRHNECINRDEVTEISNIWSIVAIQTGCAIQETCTRSETTSI</sequence>
<dbReference type="Pfam" id="PF26215">
    <property type="entry name" value="HTH_animal"/>
    <property type="match status" value="1"/>
</dbReference>
<dbReference type="Proteomes" id="UP000046395">
    <property type="component" value="Unassembled WGS sequence"/>
</dbReference>
<dbReference type="InterPro" id="IPR000477">
    <property type="entry name" value="RT_dom"/>
</dbReference>
<feature type="domain" description="Reverse transcriptase" evidence="1">
    <location>
        <begin position="220"/>
        <end position="483"/>
    </location>
</feature>
<dbReference type="InterPro" id="IPR058912">
    <property type="entry name" value="HTH_animal"/>
</dbReference>
<dbReference type="STRING" id="70415.A0A5S6Q2H8"/>
<protein>
    <submittedName>
        <fullName evidence="3">Reverse transcriptase domain-containing protein</fullName>
    </submittedName>
</protein>
<dbReference type="PANTHER" id="PTHR21301">
    <property type="entry name" value="REVERSE TRANSCRIPTASE"/>
    <property type="match status" value="1"/>
</dbReference>
<dbReference type="PROSITE" id="PS50878">
    <property type="entry name" value="RT_POL"/>
    <property type="match status" value="1"/>
</dbReference>
<keyword evidence="2" id="KW-1185">Reference proteome</keyword>
<reference evidence="3" key="1">
    <citation type="submission" date="2019-12" db="UniProtKB">
        <authorList>
            <consortium name="WormBaseParasite"/>
        </authorList>
    </citation>
    <scope>IDENTIFICATION</scope>
</reference>
<evidence type="ECO:0000313" key="3">
    <source>
        <dbReference type="WBParaSite" id="TMUE_0000001157.1"/>
    </source>
</evidence>
<accession>A0A5S6Q2H8</accession>
<dbReference type="WBParaSite" id="TMUE_0000001157.1">
    <property type="protein sequence ID" value="TMUE_0000001157.1"/>
    <property type="gene ID" value="WBGene00297067"/>
</dbReference>
<organism evidence="2 3">
    <name type="scientific">Trichuris muris</name>
    <name type="common">Mouse whipworm</name>
    <dbReference type="NCBI Taxonomy" id="70415"/>
    <lineage>
        <taxon>Eukaryota</taxon>
        <taxon>Metazoa</taxon>
        <taxon>Ecdysozoa</taxon>
        <taxon>Nematoda</taxon>
        <taxon>Enoplea</taxon>
        <taxon>Dorylaimia</taxon>
        <taxon>Trichinellida</taxon>
        <taxon>Trichuridae</taxon>
        <taxon>Trichuris</taxon>
    </lineage>
</organism>
<dbReference type="Pfam" id="PF00078">
    <property type="entry name" value="RVT_1"/>
    <property type="match status" value="1"/>
</dbReference>
<evidence type="ECO:0000313" key="2">
    <source>
        <dbReference type="Proteomes" id="UP000046395"/>
    </source>
</evidence>
<dbReference type="AlphaFoldDB" id="A0A5S6Q2H8"/>